<keyword evidence="2" id="KW-1185">Reference proteome</keyword>
<reference evidence="1 2" key="1">
    <citation type="submission" date="2011-09" db="EMBL/GenBank/DDBJ databases">
        <title>The draft genome of Fischerella sp. JSC-11.</title>
        <authorList>
            <consortium name="US DOE Joint Genome Institute (JGI-PGF)"/>
            <person name="Lucas S."/>
            <person name="Han J."/>
            <person name="Lapidus A."/>
            <person name="Cheng J.-F."/>
            <person name="Goodwin L."/>
            <person name="Pitluck S."/>
            <person name="Peters L."/>
            <person name="Land M.L."/>
            <person name="Hauser L."/>
            <person name="Sarkisova S."/>
            <person name="Bryant D.A."/>
            <person name="Brown I."/>
            <person name="Woyke T.J."/>
        </authorList>
    </citation>
    <scope>NUCLEOTIDE SEQUENCE [LARGE SCALE GENOMIC DNA]</scope>
    <source>
        <strain evidence="1 2">JSC-11</strain>
    </source>
</reference>
<evidence type="ECO:0000313" key="1">
    <source>
        <dbReference type="EMBL" id="EHC16139.1"/>
    </source>
</evidence>
<sequence length="60" mass="6545">MDFSYKPGTLVLGDGVGCNISVPTNKQPTTNNIIPAIYTALQYAWHTLEHVPLISQDDSV</sequence>
<organism evidence="1 2">
    <name type="scientific">Fischerella thermalis JSC-11</name>
    <dbReference type="NCBI Taxonomy" id="741277"/>
    <lineage>
        <taxon>Bacteria</taxon>
        <taxon>Bacillati</taxon>
        <taxon>Cyanobacteriota</taxon>
        <taxon>Cyanophyceae</taxon>
        <taxon>Nostocales</taxon>
        <taxon>Hapalosiphonaceae</taxon>
        <taxon>Fischerella</taxon>
    </lineage>
</organism>
<dbReference type="Proteomes" id="UP000004344">
    <property type="component" value="Unassembled WGS sequence"/>
</dbReference>
<accession>G6FRR5</accession>
<name>G6FRR5_9CYAN</name>
<dbReference type="AlphaFoldDB" id="G6FRR5"/>
<comment type="caution">
    <text evidence="1">The sequence shown here is derived from an EMBL/GenBank/DDBJ whole genome shotgun (WGS) entry which is preliminary data.</text>
</comment>
<evidence type="ECO:0000313" key="2">
    <source>
        <dbReference type="Proteomes" id="UP000004344"/>
    </source>
</evidence>
<gene>
    <name evidence="1" type="ORF">FJSC11DRAFT_1562</name>
</gene>
<proteinExistence type="predicted"/>
<protein>
    <submittedName>
        <fullName evidence="1">G6b-E protein-like protein</fullName>
    </submittedName>
</protein>
<dbReference type="EMBL" id="AGIZ01000004">
    <property type="protein sequence ID" value="EHC16139.1"/>
    <property type="molecule type" value="Genomic_DNA"/>
</dbReference>